<comment type="caution">
    <text evidence="1">The sequence shown here is derived from an EMBL/GenBank/DDBJ whole genome shotgun (WGS) entry which is preliminary data.</text>
</comment>
<organism evidence="1 2">
    <name type="scientific">Thermocatellispora tengchongensis</name>
    <dbReference type="NCBI Taxonomy" id="1073253"/>
    <lineage>
        <taxon>Bacteria</taxon>
        <taxon>Bacillati</taxon>
        <taxon>Actinomycetota</taxon>
        <taxon>Actinomycetes</taxon>
        <taxon>Streptosporangiales</taxon>
        <taxon>Streptosporangiaceae</taxon>
        <taxon>Thermocatellispora</taxon>
    </lineage>
</organism>
<proteinExistence type="predicted"/>
<evidence type="ECO:0000313" key="1">
    <source>
        <dbReference type="EMBL" id="MBB5133507.1"/>
    </source>
</evidence>
<dbReference type="Proteomes" id="UP000578449">
    <property type="component" value="Unassembled WGS sequence"/>
</dbReference>
<dbReference type="EMBL" id="JACHGN010000006">
    <property type="protein sequence ID" value="MBB5133507.1"/>
    <property type="molecule type" value="Genomic_DNA"/>
</dbReference>
<keyword evidence="2" id="KW-1185">Reference proteome</keyword>
<gene>
    <name evidence="1" type="ORF">HNP84_003233</name>
</gene>
<sequence>MAEQTPGPALTALLAREAPIDPTLAEADLGWMKPTGPGLVEGVSAGSYA</sequence>
<name>A0A840P8H0_9ACTN</name>
<evidence type="ECO:0000313" key="2">
    <source>
        <dbReference type="Proteomes" id="UP000578449"/>
    </source>
</evidence>
<dbReference type="AlphaFoldDB" id="A0A840P8H0"/>
<reference evidence="1 2" key="1">
    <citation type="submission" date="2020-08" db="EMBL/GenBank/DDBJ databases">
        <title>Genomic Encyclopedia of Type Strains, Phase IV (KMG-IV): sequencing the most valuable type-strain genomes for metagenomic binning, comparative biology and taxonomic classification.</title>
        <authorList>
            <person name="Goeker M."/>
        </authorList>
    </citation>
    <scope>NUCLEOTIDE SEQUENCE [LARGE SCALE GENOMIC DNA]</scope>
    <source>
        <strain evidence="1 2">DSM 45615</strain>
    </source>
</reference>
<protein>
    <submittedName>
        <fullName evidence="1">Uncharacterized protein</fullName>
    </submittedName>
</protein>
<accession>A0A840P8H0</accession>